<dbReference type="STRING" id="29655.A0A0K9NKH8"/>
<dbReference type="Gene3D" id="3.20.20.80">
    <property type="entry name" value="Glycosidases"/>
    <property type="match status" value="1"/>
</dbReference>
<dbReference type="PANTHER" id="PTHR43536">
    <property type="entry name" value="MANNOSYLGLYCOPROTEIN ENDO-BETA-MANNOSIDASE"/>
    <property type="match status" value="1"/>
</dbReference>
<dbReference type="InterPro" id="IPR041351">
    <property type="entry name" value="Ig_GlcNase"/>
</dbReference>
<dbReference type="InterPro" id="IPR023232">
    <property type="entry name" value="Glyco_hydro_2_AS"/>
</dbReference>
<organism evidence="3 4">
    <name type="scientific">Zostera marina</name>
    <name type="common">Eelgrass</name>
    <dbReference type="NCBI Taxonomy" id="29655"/>
    <lineage>
        <taxon>Eukaryota</taxon>
        <taxon>Viridiplantae</taxon>
        <taxon>Streptophyta</taxon>
        <taxon>Embryophyta</taxon>
        <taxon>Tracheophyta</taxon>
        <taxon>Spermatophyta</taxon>
        <taxon>Magnoliopsida</taxon>
        <taxon>Liliopsida</taxon>
        <taxon>Zosteraceae</taxon>
        <taxon>Zostera</taxon>
    </lineage>
</organism>
<protein>
    <submittedName>
        <fullName evidence="3">Mannosylglycoprotein endo-beta-mannosidase, family GH2</fullName>
    </submittedName>
</protein>
<dbReference type="Proteomes" id="UP000036987">
    <property type="component" value="Unassembled WGS sequence"/>
</dbReference>
<dbReference type="SUPFAM" id="SSF49303">
    <property type="entry name" value="beta-Galactosidase/glucuronidase domain"/>
    <property type="match status" value="3"/>
</dbReference>
<comment type="caution">
    <text evidence="3">The sequence shown here is derived from an EMBL/GenBank/DDBJ whole genome shotgun (WGS) entry which is preliminary data.</text>
</comment>
<dbReference type="EMBL" id="LFYR01002171">
    <property type="protein sequence ID" value="KMZ56480.1"/>
    <property type="molecule type" value="Genomic_DNA"/>
</dbReference>
<name>A0A0K9NKH8_ZOSMR</name>
<feature type="domain" description="Glycoside hydrolase family 2 immunoglobulin-like beta-sandwich" evidence="1">
    <location>
        <begin position="39"/>
        <end position="157"/>
    </location>
</feature>
<dbReference type="GO" id="GO:0004553">
    <property type="term" value="F:hydrolase activity, hydrolyzing O-glycosyl compounds"/>
    <property type="evidence" value="ECO:0007669"/>
    <property type="project" value="InterPro"/>
</dbReference>
<dbReference type="PANTHER" id="PTHR43536:SF1">
    <property type="entry name" value="MANNOSYLGLYCOPROTEIN ENDO-BETA-MANNOSIDASE"/>
    <property type="match status" value="1"/>
</dbReference>
<dbReference type="InterPro" id="IPR013783">
    <property type="entry name" value="Ig-like_fold"/>
</dbReference>
<proteinExistence type="predicted"/>
<dbReference type="Gene3D" id="2.60.40.10">
    <property type="entry name" value="Immunoglobulins"/>
    <property type="match status" value="3"/>
</dbReference>
<dbReference type="InterPro" id="IPR017853">
    <property type="entry name" value="GH"/>
</dbReference>
<evidence type="ECO:0000259" key="2">
    <source>
        <dbReference type="Pfam" id="PF18368"/>
    </source>
</evidence>
<evidence type="ECO:0000313" key="3">
    <source>
        <dbReference type="EMBL" id="KMZ56480.1"/>
    </source>
</evidence>
<dbReference type="OrthoDB" id="408532at2759"/>
<feature type="domain" description="Exo-beta-D-glucosaminidase Ig-fold" evidence="2">
    <location>
        <begin position="721"/>
        <end position="791"/>
    </location>
</feature>
<evidence type="ECO:0000313" key="4">
    <source>
        <dbReference type="Proteomes" id="UP000036987"/>
    </source>
</evidence>
<accession>A0A0K9NKH8</accession>
<dbReference type="InterPro" id="IPR036156">
    <property type="entry name" value="Beta-gal/glucu_dom_sf"/>
</dbReference>
<dbReference type="Pfam" id="PF18368">
    <property type="entry name" value="Ig_GlcNase"/>
    <property type="match status" value="1"/>
</dbReference>
<keyword evidence="4" id="KW-1185">Reference proteome</keyword>
<dbReference type="Pfam" id="PF00703">
    <property type="entry name" value="Glyco_hydro_2"/>
    <property type="match status" value="1"/>
</dbReference>
<dbReference type="SUPFAM" id="SSF51445">
    <property type="entry name" value="(Trans)glycosidases"/>
    <property type="match status" value="1"/>
</dbReference>
<sequence>IGKDVAAQYVEGWDWITPIRDRNTGIWDEVSIYVTGPVKIIDPHLVSSFFDDFKRSYLHTSVKLENKSSWLAECTMNIKVTSEIDGNFCLVEHLLTQELKIPPASHVRYTFPPLFFYKPDLWWPKGMGKQSMYHIEITIDVKGHGESDIWAHQFGFRKIESTIDSITGGRMFKVNGQPIFIRGGNWICSDGLLRLSNERYRTDVKFHADMNVNMIRCWGGGLAERPEFYHYCDIYGLLVWQEFWITGDVDGRGIPISNINGPLDHDLFMLCARDTVKLLRNYASLAIWVGGNEQIPPDDINKALKKELKLHPFFQNSIRTTTEQISLIEDSMDPSEYLDGTRSYIQGSLWDGFASGDGNFTDGPYEIQNISDFFSNDYCEYGFNPEIGSVGMPVADTIRATMPIEGWEIPLFKQQSDGYIEEIPNPIWVYHKYIPYSKPGNVHDQIVMYGTPTGLDDFCEKAQLVNYMQYRALIEAWTSRMWTKYTGFLIWKMQNPWTGLRGQLYDHLLDQNGGFYGFRCAAEHVHVQLNLASYFVEVVNTTSVELLDLCVEISVWDLDGNCPFYKVTEKITASPKKVLTLLKIKYPQTKNPKPVYFLLLKLFRISDNGILSRNFYWLHQPGGDYKLLEQYRNRKVPLKVTSDVMITGSSYKVQLLVENISKTNNDVNVIKNDFIRNDEGNYNLAKKQAIPVKAEIGLLQRICTSFPGNHSQKVVKINDVGENETGVAFFLRFSVHAAKNKYEKNSQDTRILPVHYTDNYISLVPNESLKVEIVFDAPKGITPRVTLHGWNYNSEHFVI</sequence>
<dbReference type="InterPro" id="IPR043534">
    <property type="entry name" value="EBDG/EBM"/>
</dbReference>
<gene>
    <name evidence="3" type="ORF">ZOSMA_94G00040</name>
</gene>
<reference evidence="4" key="1">
    <citation type="journal article" date="2016" name="Nature">
        <title>The genome of the seagrass Zostera marina reveals angiosperm adaptation to the sea.</title>
        <authorList>
            <person name="Olsen J.L."/>
            <person name="Rouze P."/>
            <person name="Verhelst B."/>
            <person name="Lin Y.-C."/>
            <person name="Bayer T."/>
            <person name="Collen J."/>
            <person name="Dattolo E."/>
            <person name="De Paoli E."/>
            <person name="Dittami S."/>
            <person name="Maumus F."/>
            <person name="Michel G."/>
            <person name="Kersting A."/>
            <person name="Lauritano C."/>
            <person name="Lohaus R."/>
            <person name="Toepel M."/>
            <person name="Tonon T."/>
            <person name="Vanneste K."/>
            <person name="Amirebrahimi M."/>
            <person name="Brakel J."/>
            <person name="Bostroem C."/>
            <person name="Chovatia M."/>
            <person name="Grimwood J."/>
            <person name="Jenkins J.W."/>
            <person name="Jueterbock A."/>
            <person name="Mraz A."/>
            <person name="Stam W.T."/>
            <person name="Tice H."/>
            <person name="Bornberg-Bauer E."/>
            <person name="Green P.J."/>
            <person name="Pearson G.A."/>
            <person name="Procaccini G."/>
            <person name="Duarte C.M."/>
            <person name="Schmutz J."/>
            <person name="Reusch T.B.H."/>
            <person name="Van de Peer Y."/>
        </authorList>
    </citation>
    <scope>NUCLEOTIDE SEQUENCE [LARGE SCALE GENOMIC DNA]</scope>
    <source>
        <strain evidence="4">cv. Finnish</strain>
    </source>
</reference>
<evidence type="ECO:0000259" key="1">
    <source>
        <dbReference type="Pfam" id="PF00703"/>
    </source>
</evidence>
<feature type="non-terminal residue" evidence="3">
    <location>
        <position position="1"/>
    </location>
</feature>
<dbReference type="AlphaFoldDB" id="A0A0K9NKH8"/>
<dbReference type="InterPro" id="IPR006102">
    <property type="entry name" value="Ig-like_GH2"/>
</dbReference>
<dbReference type="PROSITE" id="PS00608">
    <property type="entry name" value="GLYCOSYL_HYDROL_F2_2"/>
    <property type="match status" value="1"/>
</dbReference>